<dbReference type="PROSITE" id="PS50293">
    <property type="entry name" value="TPR_REGION"/>
    <property type="match status" value="1"/>
</dbReference>
<dbReference type="SUPFAM" id="SSF48452">
    <property type="entry name" value="TPR-like"/>
    <property type="match status" value="1"/>
</dbReference>
<dbReference type="Proteomes" id="UP000593846">
    <property type="component" value="Chromosome"/>
</dbReference>
<dbReference type="PANTHER" id="PTHR44858:SF1">
    <property type="entry name" value="UDP-N-ACETYLGLUCOSAMINE--PEPTIDE N-ACETYLGLUCOSAMINYLTRANSFERASE SPINDLY-RELATED"/>
    <property type="match status" value="1"/>
</dbReference>
<feature type="repeat" description="TPR" evidence="3">
    <location>
        <begin position="281"/>
        <end position="314"/>
    </location>
</feature>
<gene>
    <name evidence="4" type="ORF">IM676_17705</name>
</gene>
<reference evidence="5" key="1">
    <citation type="submission" date="2020-10" db="EMBL/GenBank/DDBJ databases">
        <title>Genome-based taxonomic classification of the species Anabaenopsis elenkinii.</title>
        <authorList>
            <person name="Delbaje E."/>
            <person name="Andreote A.P.D."/>
            <person name="Pellegrinetti T.A."/>
            <person name="Cruz R.B."/>
            <person name="Branco L.H.Z."/>
            <person name="Fiore M.F."/>
        </authorList>
    </citation>
    <scope>NUCLEOTIDE SEQUENCE [LARGE SCALE GENOMIC DNA]</scope>
    <source>
        <strain evidence="5">CCIBt3563</strain>
    </source>
</reference>
<dbReference type="Pfam" id="PF13414">
    <property type="entry name" value="TPR_11"/>
    <property type="match status" value="2"/>
</dbReference>
<keyword evidence="1" id="KW-0677">Repeat</keyword>
<dbReference type="InterPro" id="IPR050498">
    <property type="entry name" value="Ycf3"/>
</dbReference>
<proteinExistence type="predicted"/>
<dbReference type="Pfam" id="PF13181">
    <property type="entry name" value="TPR_8"/>
    <property type="match status" value="1"/>
</dbReference>
<keyword evidence="2 3" id="KW-0802">TPR repeat</keyword>
<dbReference type="EMBL" id="CP063311">
    <property type="protein sequence ID" value="QOV22479.1"/>
    <property type="molecule type" value="Genomic_DNA"/>
</dbReference>
<dbReference type="PANTHER" id="PTHR44858">
    <property type="entry name" value="TETRATRICOPEPTIDE REPEAT PROTEIN 6"/>
    <property type="match status" value="1"/>
</dbReference>
<dbReference type="PROSITE" id="PS50005">
    <property type="entry name" value="TPR"/>
    <property type="match status" value="4"/>
</dbReference>
<organism evidence="4 5">
    <name type="scientific">Anabaenopsis elenkinii CCIBt3563</name>
    <dbReference type="NCBI Taxonomy" id="2779889"/>
    <lineage>
        <taxon>Bacteria</taxon>
        <taxon>Bacillati</taxon>
        <taxon>Cyanobacteriota</taxon>
        <taxon>Cyanophyceae</taxon>
        <taxon>Nostocales</taxon>
        <taxon>Nodulariaceae</taxon>
        <taxon>Anabaenopsis</taxon>
    </lineage>
</organism>
<dbReference type="SMART" id="SM00028">
    <property type="entry name" value="TPR"/>
    <property type="match status" value="9"/>
</dbReference>
<dbReference type="AlphaFoldDB" id="A0A7S6RCK1"/>
<dbReference type="InterPro" id="IPR019734">
    <property type="entry name" value="TPR_rpt"/>
</dbReference>
<protein>
    <submittedName>
        <fullName evidence="4">Tetratricopeptide repeat protein</fullName>
    </submittedName>
</protein>
<name>A0A7S6RCK1_9CYAN</name>
<evidence type="ECO:0000256" key="1">
    <source>
        <dbReference type="ARBA" id="ARBA00022737"/>
    </source>
</evidence>
<keyword evidence="5" id="KW-1185">Reference proteome</keyword>
<evidence type="ECO:0000313" key="4">
    <source>
        <dbReference type="EMBL" id="QOV22479.1"/>
    </source>
</evidence>
<evidence type="ECO:0000256" key="3">
    <source>
        <dbReference type="PROSITE-ProRule" id="PRU00339"/>
    </source>
</evidence>
<accession>A0A7S6RCK1</accession>
<feature type="repeat" description="TPR" evidence="3">
    <location>
        <begin position="36"/>
        <end position="69"/>
    </location>
</feature>
<evidence type="ECO:0000313" key="5">
    <source>
        <dbReference type="Proteomes" id="UP000593846"/>
    </source>
</evidence>
<dbReference type="Gene3D" id="1.25.40.10">
    <property type="entry name" value="Tetratricopeptide repeat domain"/>
    <property type="match status" value="4"/>
</dbReference>
<dbReference type="RefSeq" id="WP_200988104.1">
    <property type="nucleotide sequence ID" value="NZ_CP063311.1"/>
</dbReference>
<evidence type="ECO:0000256" key="2">
    <source>
        <dbReference type="ARBA" id="ARBA00022803"/>
    </source>
</evidence>
<feature type="repeat" description="TPR" evidence="3">
    <location>
        <begin position="213"/>
        <end position="246"/>
    </location>
</feature>
<feature type="repeat" description="TPR" evidence="3">
    <location>
        <begin position="247"/>
        <end position="280"/>
    </location>
</feature>
<dbReference type="KEGG" id="aee:IM676_17705"/>
<sequence>MSNEFYHRGLKRAEEKDYSGAIEEFTSCLQWTPDFADGFLHRGLAYYNLGAIHQAVSDYTECILLNPGGMEGYYCRGLARVALKNLPGSLEDVDQAIRLNVNYAPAYQLRGTIRRKQGFIQDAIANFKKAAELYLAQKDTASCRLCMEKIKQLQPKPKPDVTSSNYTNADAQKILDLSINGYLIQLLEKAEKGDTTEAIADLNWILQADPQDAQAYCCRGVVRCKMGNYREAIADLNQAIQLNFTDAIVYRNRGKARLLLGDNQGAIGDFNQALKIQPQDALIYVARGNAYRLSGNYLDAIQDYSQALQIHPHYALAYYHRGISHACLEEMQNAVADYQQAASIFCEQEDWDNYHQVLERLQQVQTSRPESKQQKYNLLRQRLLRLVGGHWEIAQRLIDDKREYLPGMSDEWYLQQVIEDIERGRGR</sequence>
<dbReference type="InterPro" id="IPR011990">
    <property type="entry name" value="TPR-like_helical_dom_sf"/>
</dbReference>